<dbReference type="Proteomes" id="UP000598227">
    <property type="component" value="Unassembled WGS sequence"/>
</dbReference>
<gene>
    <name evidence="1" type="ORF">IHE39_23935</name>
</gene>
<proteinExistence type="predicted"/>
<comment type="caution">
    <text evidence="1">The sequence shown here is derived from an EMBL/GenBank/DDBJ whole genome shotgun (WGS) entry which is preliminary data.</text>
</comment>
<protein>
    <submittedName>
        <fullName evidence="1">Uncharacterized protein</fullName>
    </submittedName>
</protein>
<reference evidence="1 2" key="1">
    <citation type="submission" date="2020-09" db="EMBL/GenBank/DDBJ databases">
        <title>Draft Genome Sequence of Aminobacter carboxidus type strain DSM 1086, a soil Gram-negative carboxydobacterium.</title>
        <authorList>
            <person name="Turrini P."/>
            <person name="Tescari M."/>
            <person name="Artuso I."/>
            <person name="Lugli G.A."/>
            <person name="Frangipani E."/>
            <person name="Ventura M."/>
            <person name="Visca P."/>
        </authorList>
    </citation>
    <scope>NUCLEOTIDE SEQUENCE [LARGE SCALE GENOMIC DNA]</scope>
    <source>
        <strain evidence="1 2">DSM 1086</strain>
    </source>
</reference>
<name>A0ABR9GUY5_9HYPH</name>
<evidence type="ECO:0000313" key="2">
    <source>
        <dbReference type="Proteomes" id="UP000598227"/>
    </source>
</evidence>
<sequence length="702" mass="76877">MTDGEARGEFPAKLVNWAGHRAGGVRRLFDDDSGRPGDIIFETNLLHRLEAWAGAFGRKEPGVPRVLLLVGGPGNGKTEAIESTIRWLDASLGAGSRLVDALRLAFSPPDGIVPRVVDFKLGNLPGLDGRGNLIVVQDASVVTGRETRTAAQMLLAELKATMSDDTGGVYLCCVNRGVLDDALIEAIDAGADSVRDLLEAVSRAVGLFPDAPPCWPLPSYPTVAVWPMDAESLLVNPVAGGPAPASALLQVALDERKWAPLGSCEAGPSCPFCSSREQLSRDRELSALLKMLRWYEVASGKRWSFRDLFSLASYLLAGHQASSRNSGLAPCSWAARLVQLDDLSRRKGKPSKDTSSALFHLVAAQYQHALFHRWDREAGPSLLRDIKELGLEDDNTAMGLHWFLMSRRVQYLPATIGVSLEGMVDIMDPALTDPDTEVQATQRTTWWLRDIDVRFSRSVSEGLEYVRKSQVMSKVELELLDRIAALDAVLSNSAIRRKRPQAASRVQRICRDFACRMVRRTLGARTSSVLDAGILADFQAVIEDVGGNDLYDVAREVERLLNTNQDFEISLTTTFGQPLPSPMQRAVLVVPARPVKPLDEDPVDRPRNPISFLKVGAGRSSRPIALTYDLFKAVKELERGMSIASLPRTVLALLDTTRARLSGSIVRDREILDRARIRIGSGGVVIEERRLGFASHREGASR</sequence>
<dbReference type="EMBL" id="JACZEP010000010">
    <property type="protein sequence ID" value="MBE1207353.1"/>
    <property type="molecule type" value="Genomic_DNA"/>
</dbReference>
<evidence type="ECO:0000313" key="1">
    <source>
        <dbReference type="EMBL" id="MBE1207353.1"/>
    </source>
</evidence>
<keyword evidence="2" id="KW-1185">Reference proteome</keyword>
<organism evidence="1 2">
    <name type="scientific">Aminobacter carboxidus</name>
    <dbReference type="NCBI Taxonomy" id="376165"/>
    <lineage>
        <taxon>Bacteria</taxon>
        <taxon>Pseudomonadati</taxon>
        <taxon>Pseudomonadota</taxon>
        <taxon>Alphaproteobacteria</taxon>
        <taxon>Hyphomicrobiales</taxon>
        <taxon>Phyllobacteriaceae</taxon>
        <taxon>Aminobacter</taxon>
    </lineage>
</organism>
<accession>A0ABR9GUY5</accession>